<proteinExistence type="inferred from homology"/>
<dbReference type="Pfam" id="PF00194">
    <property type="entry name" value="Carb_anhydrase"/>
    <property type="match status" value="1"/>
</dbReference>
<dbReference type="InterPro" id="IPR023561">
    <property type="entry name" value="Carbonic_anhydrase_a-class"/>
</dbReference>
<evidence type="ECO:0000313" key="8">
    <source>
        <dbReference type="EMBL" id="RXK16872.1"/>
    </source>
</evidence>
<dbReference type="InterPro" id="IPR036398">
    <property type="entry name" value="CA_dom_sf"/>
</dbReference>
<evidence type="ECO:0000256" key="4">
    <source>
        <dbReference type="ARBA" id="ARBA00022833"/>
    </source>
</evidence>
<dbReference type="InterPro" id="IPR001148">
    <property type="entry name" value="CA_dom"/>
</dbReference>
<evidence type="ECO:0000256" key="3">
    <source>
        <dbReference type="ARBA" id="ARBA00022723"/>
    </source>
</evidence>
<protein>
    <recommendedName>
        <fullName evidence="2">carbonic anhydrase</fullName>
        <ecNumber evidence="2">4.2.1.1</ecNumber>
    </recommendedName>
</protein>
<dbReference type="AlphaFoldDB" id="A0AAX2AKA4"/>
<dbReference type="SUPFAM" id="SSF51069">
    <property type="entry name" value="Carbonic anhydrase"/>
    <property type="match status" value="1"/>
</dbReference>
<evidence type="ECO:0000313" key="9">
    <source>
        <dbReference type="Proteomes" id="UP000290092"/>
    </source>
</evidence>
<dbReference type="PANTHER" id="PTHR18952">
    <property type="entry name" value="CARBONIC ANHYDRASE"/>
    <property type="match status" value="1"/>
</dbReference>
<dbReference type="KEGG" id="amyt:AMYT_1170"/>
<keyword evidence="5" id="KW-0456">Lyase</keyword>
<feature type="domain" description="Alpha-carbonic anhydrase" evidence="7">
    <location>
        <begin position="28"/>
        <end position="249"/>
    </location>
</feature>
<dbReference type="SMART" id="SM01057">
    <property type="entry name" value="Carb_anhydrase"/>
    <property type="match status" value="1"/>
</dbReference>
<evidence type="ECO:0000259" key="7">
    <source>
        <dbReference type="PROSITE" id="PS51144"/>
    </source>
</evidence>
<reference evidence="8 9" key="1">
    <citation type="submission" date="2017-09" db="EMBL/GenBank/DDBJ databases">
        <title>Genomics of the genus Arcobacter.</title>
        <authorList>
            <person name="Perez-Cataluna A."/>
            <person name="Figueras M.J."/>
            <person name="Salas-Masso N."/>
        </authorList>
    </citation>
    <scope>NUCLEOTIDE SEQUENCE [LARGE SCALE GENOMIC DNA]</scope>
    <source>
        <strain evidence="8 9">CECT 7386</strain>
    </source>
</reference>
<dbReference type="EMBL" id="NXID01000003">
    <property type="protein sequence ID" value="RXK16872.1"/>
    <property type="molecule type" value="Genomic_DNA"/>
</dbReference>
<organism evidence="8 9">
    <name type="scientific">Malaciobacter mytili LMG 24559</name>
    <dbReference type="NCBI Taxonomy" id="1032238"/>
    <lineage>
        <taxon>Bacteria</taxon>
        <taxon>Pseudomonadati</taxon>
        <taxon>Campylobacterota</taxon>
        <taxon>Epsilonproteobacteria</taxon>
        <taxon>Campylobacterales</taxon>
        <taxon>Arcobacteraceae</taxon>
        <taxon>Malaciobacter</taxon>
    </lineage>
</organism>
<comment type="similarity">
    <text evidence="1">Belongs to the alpha-carbonic anhydrase family.</text>
</comment>
<evidence type="ECO:0000256" key="2">
    <source>
        <dbReference type="ARBA" id="ARBA00012925"/>
    </source>
</evidence>
<evidence type="ECO:0000256" key="5">
    <source>
        <dbReference type="ARBA" id="ARBA00023239"/>
    </source>
</evidence>
<evidence type="ECO:0000256" key="6">
    <source>
        <dbReference type="ARBA" id="ARBA00048348"/>
    </source>
</evidence>
<dbReference type="InterPro" id="IPR041891">
    <property type="entry name" value="Alpha_CA_prokaryot-like"/>
</dbReference>
<dbReference type="GO" id="GO:0008270">
    <property type="term" value="F:zinc ion binding"/>
    <property type="evidence" value="ECO:0007669"/>
    <property type="project" value="InterPro"/>
</dbReference>
<keyword evidence="9" id="KW-1185">Reference proteome</keyword>
<accession>A0AAX2AKA4</accession>
<evidence type="ECO:0000256" key="1">
    <source>
        <dbReference type="ARBA" id="ARBA00010718"/>
    </source>
</evidence>
<keyword evidence="4" id="KW-0862">Zinc</keyword>
<comment type="catalytic activity">
    <reaction evidence="6">
        <text>hydrogencarbonate + H(+) = CO2 + H2O</text>
        <dbReference type="Rhea" id="RHEA:10748"/>
        <dbReference type="ChEBI" id="CHEBI:15377"/>
        <dbReference type="ChEBI" id="CHEBI:15378"/>
        <dbReference type="ChEBI" id="CHEBI:16526"/>
        <dbReference type="ChEBI" id="CHEBI:17544"/>
        <dbReference type="EC" id="4.2.1.1"/>
    </reaction>
</comment>
<dbReference type="Proteomes" id="UP000290092">
    <property type="component" value="Unassembled WGS sequence"/>
</dbReference>
<dbReference type="GO" id="GO:0004089">
    <property type="term" value="F:carbonate dehydratase activity"/>
    <property type="evidence" value="ECO:0007669"/>
    <property type="project" value="UniProtKB-EC"/>
</dbReference>
<dbReference type="Gene3D" id="3.10.200.10">
    <property type="entry name" value="Alpha carbonic anhydrase"/>
    <property type="match status" value="1"/>
</dbReference>
<keyword evidence="3" id="KW-0479">Metal-binding</keyword>
<dbReference type="PANTHER" id="PTHR18952:SF265">
    <property type="entry name" value="CARBONIC ANHYDRASE"/>
    <property type="match status" value="1"/>
</dbReference>
<dbReference type="RefSeq" id="WP_114841618.1">
    <property type="nucleotide sequence ID" value="NZ_CP031219.1"/>
</dbReference>
<dbReference type="PROSITE" id="PS51144">
    <property type="entry name" value="ALPHA_CA_2"/>
    <property type="match status" value="1"/>
</dbReference>
<dbReference type="EC" id="4.2.1.1" evidence="2"/>
<name>A0AAX2AKA4_9BACT</name>
<gene>
    <name evidence="8" type="ORF">CP985_01570</name>
</gene>
<comment type="caution">
    <text evidence="8">The sequence shown here is derived from an EMBL/GenBank/DDBJ whole genome shotgun (WGS) entry which is preliminary data.</text>
</comment>
<sequence length="249" mass="28266">MLKTMVYIIIVAIIAILLGEGDKTKTFAQWGYKDNLAPSNWSSLDEEYRICKDGKTQSPINIEDSVDTTLEELTFYDDSRATTFEYDSKVLKVSFARGNAVEFMNNEYALQQMVFHTPAENKIEGEAFPMEVQLVHASKKGSILILSVLVEEDEETNIVLNKLLRNIPLKAGDKNELKSDIYGYDILPEEKTYFTFDGSLTTPPCTEGVKWVVLKNTIKASKDQIKDFQELMGNNARPIQNKNARFILE</sequence>
<dbReference type="CDD" id="cd03124">
    <property type="entry name" value="alpha_CA_prokaryotic_like"/>
    <property type="match status" value="1"/>
</dbReference>